<evidence type="ECO:0000313" key="2">
    <source>
        <dbReference type="EMBL" id="EQC24854.1"/>
    </source>
</evidence>
<gene>
    <name evidence="2" type="ORF">SDRG_17255</name>
</gene>
<dbReference type="SUPFAM" id="SSF52540">
    <property type="entry name" value="P-loop containing nucleoside triphosphate hydrolases"/>
    <property type="match status" value="1"/>
</dbReference>
<dbReference type="InterPro" id="IPR039421">
    <property type="entry name" value="Type_1_exporter"/>
</dbReference>
<keyword evidence="2" id="KW-0547">Nucleotide-binding</keyword>
<proteinExistence type="predicted"/>
<dbReference type="GeneID" id="19957982"/>
<dbReference type="EMBL" id="JH767362">
    <property type="protein sequence ID" value="EQC24854.1"/>
    <property type="molecule type" value="Genomic_DNA"/>
</dbReference>
<dbReference type="OrthoDB" id="164093at2759"/>
<keyword evidence="2" id="KW-0067">ATP-binding</keyword>
<dbReference type="OMA" id="RHANAII"/>
<name>T0PHL3_SAPDV</name>
<dbReference type="InterPro" id="IPR027417">
    <property type="entry name" value="P-loop_NTPase"/>
</dbReference>
<dbReference type="eggNOG" id="KOG0055">
    <property type="taxonomic scope" value="Eukaryota"/>
</dbReference>
<dbReference type="STRING" id="1156394.T0PHL3"/>
<organism evidence="2 3">
    <name type="scientific">Saprolegnia diclina (strain VS20)</name>
    <dbReference type="NCBI Taxonomy" id="1156394"/>
    <lineage>
        <taxon>Eukaryota</taxon>
        <taxon>Sar</taxon>
        <taxon>Stramenopiles</taxon>
        <taxon>Oomycota</taxon>
        <taxon>Saprolegniomycetes</taxon>
        <taxon>Saprolegniales</taxon>
        <taxon>Saprolegniaceae</taxon>
        <taxon>Saprolegnia</taxon>
    </lineage>
</organism>
<keyword evidence="3" id="KW-1185">Reference proteome</keyword>
<dbReference type="RefSeq" id="XP_008621717.1">
    <property type="nucleotide sequence ID" value="XM_008623495.1"/>
</dbReference>
<dbReference type="PANTHER" id="PTHR24221:SF620">
    <property type="entry name" value="ABC TRANSMEMBRANE TYPE-1 DOMAIN-CONTAINING PROTEIN"/>
    <property type="match status" value="1"/>
</dbReference>
<dbReference type="GO" id="GO:0016020">
    <property type="term" value="C:membrane"/>
    <property type="evidence" value="ECO:0007669"/>
    <property type="project" value="TreeGrafter"/>
</dbReference>
<dbReference type="AlphaFoldDB" id="T0PHL3"/>
<protein>
    <submittedName>
        <fullName evidence="2">ATP-binding cassette, subfamily B</fullName>
    </submittedName>
</protein>
<dbReference type="GO" id="GO:0005524">
    <property type="term" value="F:ATP binding"/>
    <property type="evidence" value="ECO:0007669"/>
    <property type="project" value="UniProtKB-KW"/>
</dbReference>
<dbReference type="GO" id="GO:0016887">
    <property type="term" value="F:ATP hydrolysis activity"/>
    <property type="evidence" value="ECO:0007669"/>
    <property type="project" value="InterPro"/>
</dbReference>
<accession>T0PHL3</accession>
<feature type="domain" description="ABC transporter" evidence="1">
    <location>
        <begin position="16"/>
        <end position="62"/>
    </location>
</feature>
<dbReference type="Gene3D" id="3.40.50.300">
    <property type="entry name" value="P-loop containing nucleotide triphosphate hydrolases"/>
    <property type="match status" value="1"/>
</dbReference>
<evidence type="ECO:0000259" key="1">
    <source>
        <dbReference type="Pfam" id="PF00005"/>
    </source>
</evidence>
<dbReference type="Proteomes" id="UP000030762">
    <property type="component" value="Unassembled WGS sequence"/>
</dbReference>
<evidence type="ECO:0000313" key="3">
    <source>
        <dbReference type="Proteomes" id="UP000030762"/>
    </source>
</evidence>
<dbReference type="InterPro" id="IPR003439">
    <property type="entry name" value="ABC_transporter-like_ATP-bd"/>
</dbReference>
<dbReference type="PANTHER" id="PTHR24221">
    <property type="entry name" value="ATP-BINDING CASSETTE SUB-FAMILY B"/>
    <property type="match status" value="1"/>
</dbReference>
<sequence length="67" mass="7284">MCLEAAKLAECHVFVVGLKDGYDTIIGQHAVVNLSGGQIQRICLARALVRQPSLLLLDEATSALHRR</sequence>
<reference evidence="2 3" key="1">
    <citation type="submission" date="2012-04" db="EMBL/GenBank/DDBJ databases">
        <title>The Genome Sequence of Saprolegnia declina VS20.</title>
        <authorList>
            <consortium name="The Broad Institute Genome Sequencing Platform"/>
            <person name="Russ C."/>
            <person name="Nusbaum C."/>
            <person name="Tyler B."/>
            <person name="van West P."/>
            <person name="Dieguez-Uribeondo J."/>
            <person name="de Bruijn I."/>
            <person name="Tripathy S."/>
            <person name="Jiang R."/>
            <person name="Young S.K."/>
            <person name="Zeng Q."/>
            <person name="Gargeya S."/>
            <person name="Fitzgerald M."/>
            <person name="Haas B."/>
            <person name="Abouelleil A."/>
            <person name="Alvarado L."/>
            <person name="Arachchi H.M."/>
            <person name="Berlin A."/>
            <person name="Chapman S.B."/>
            <person name="Goldberg J."/>
            <person name="Griggs A."/>
            <person name="Gujja S."/>
            <person name="Hansen M."/>
            <person name="Howarth C."/>
            <person name="Imamovic A."/>
            <person name="Larimer J."/>
            <person name="McCowen C."/>
            <person name="Montmayeur A."/>
            <person name="Murphy C."/>
            <person name="Neiman D."/>
            <person name="Pearson M."/>
            <person name="Priest M."/>
            <person name="Roberts A."/>
            <person name="Saif S."/>
            <person name="Shea T."/>
            <person name="Sisk P."/>
            <person name="Sykes S."/>
            <person name="Wortman J."/>
            <person name="Nusbaum C."/>
            <person name="Birren B."/>
        </authorList>
    </citation>
    <scope>NUCLEOTIDE SEQUENCE [LARGE SCALE GENOMIC DNA]</scope>
    <source>
        <strain evidence="2 3">VS20</strain>
    </source>
</reference>
<dbReference type="InParanoid" id="T0PHL3"/>
<dbReference type="GO" id="GO:0042626">
    <property type="term" value="F:ATPase-coupled transmembrane transporter activity"/>
    <property type="evidence" value="ECO:0007669"/>
    <property type="project" value="TreeGrafter"/>
</dbReference>
<dbReference type="VEuPathDB" id="FungiDB:SDRG_17255"/>
<dbReference type="Pfam" id="PF00005">
    <property type="entry name" value="ABC_tran"/>
    <property type="match status" value="1"/>
</dbReference>